<dbReference type="RefSeq" id="WP_106211309.1">
    <property type="nucleotide sequence ID" value="NZ_PVTL01000003.1"/>
</dbReference>
<proteinExistence type="predicted"/>
<dbReference type="InterPro" id="IPR032710">
    <property type="entry name" value="NTF2-like_dom_sf"/>
</dbReference>
<evidence type="ECO:0000313" key="2">
    <source>
        <dbReference type="EMBL" id="PRY69059.1"/>
    </source>
</evidence>
<name>A0A2T0VFS4_9MICO</name>
<dbReference type="SUPFAM" id="SSF54427">
    <property type="entry name" value="NTF2-like"/>
    <property type="match status" value="1"/>
</dbReference>
<evidence type="ECO:0000313" key="3">
    <source>
        <dbReference type="Proteomes" id="UP000237983"/>
    </source>
</evidence>
<sequence length="109" mass="11716">MTATSLPAPIQTFIDATNAADSDAFVDAFTSDAYLNDWGREFHGHDGVRAWNATDNIGVRAHFDFVGATPGKHPDSHTVTLTVSGDGYNGTGPMHFELRGGRIARLLIN</sequence>
<feature type="domain" description="SnoaL-like" evidence="1">
    <location>
        <begin position="11"/>
        <end position="105"/>
    </location>
</feature>
<reference evidence="2 3" key="1">
    <citation type="submission" date="2018-03" db="EMBL/GenBank/DDBJ databases">
        <title>Genomic Encyclopedia of Type Strains, Phase III (KMG-III): the genomes of soil and plant-associated and newly described type strains.</title>
        <authorList>
            <person name="Whitman W."/>
        </authorList>
    </citation>
    <scope>NUCLEOTIDE SEQUENCE [LARGE SCALE GENOMIC DNA]</scope>
    <source>
        <strain evidence="2 3">CGMCC 1.12484</strain>
    </source>
</reference>
<organism evidence="2 3">
    <name type="scientific">Glaciihabitans tibetensis</name>
    <dbReference type="NCBI Taxonomy" id="1266600"/>
    <lineage>
        <taxon>Bacteria</taxon>
        <taxon>Bacillati</taxon>
        <taxon>Actinomycetota</taxon>
        <taxon>Actinomycetes</taxon>
        <taxon>Micrococcales</taxon>
        <taxon>Microbacteriaceae</taxon>
        <taxon>Glaciihabitans</taxon>
    </lineage>
</organism>
<accession>A0A2T0VFS4</accession>
<dbReference type="InterPro" id="IPR037401">
    <property type="entry name" value="SnoaL-like"/>
</dbReference>
<dbReference type="AlphaFoldDB" id="A0A2T0VFS4"/>
<dbReference type="EMBL" id="PVTL01000003">
    <property type="protein sequence ID" value="PRY69059.1"/>
    <property type="molecule type" value="Genomic_DNA"/>
</dbReference>
<gene>
    <name evidence="2" type="ORF">B0I08_103265</name>
</gene>
<protein>
    <submittedName>
        <fullName evidence="2">SnoaL-like protein</fullName>
    </submittedName>
</protein>
<dbReference type="Gene3D" id="3.10.450.50">
    <property type="match status" value="1"/>
</dbReference>
<dbReference type="Proteomes" id="UP000237983">
    <property type="component" value="Unassembled WGS sequence"/>
</dbReference>
<dbReference type="OrthoDB" id="8080938at2"/>
<keyword evidence="3" id="KW-1185">Reference proteome</keyword>
<comment type="caution">
    <text evidence="2">The sequence shown here is derived from an EMBL/GenBank/DDBJ whole genome shotgun (WGS) entry which is preliminary data.</text>
</comment>
<evidence type="ECO:0000259" key="1">
    <source>
        <dbReference type="Pfam" id="PF12680"/>
    </source>
</evidence>
<dbReference type="Pfam" id="PF12680">
    <property type="entry name" value="SnoaL_2"/>
    <property type="match status" value="1"/>
</dbReference>